<evidence type="ECO:0000313" key="8">
    <source>
        <dbReference type="EMBL" id="VDP68010.1"/>
    </source>
</evidence>
<feature type="transmembrane region" description="Helical" evidence="6">
    <location>
        <begin position="313"/>
        <end position="332"/>
    </location>
</feature>
<dbReference type="InterPro" id="IPR005828">
    <property type="entry name" value="MFS_sugar_transport-like"/>
</dbReference>
<dbReference type="AlphaFoldDB" id="A0A183A7N4"/>
<gene>
    <name evidence="8" type="ORF">ECPE_LOCUS2969</name>
</gene>
<feature type="transmembrane region" description="Helical" evidence="6">
    <location>
        <begin position="449"/>
        <end position="472"/>
    </location>
</feature>
<dbReference type="PROSITE" id="PS50850">
    <property type="entry name" value="MFS"/>
    <property type="match status" value="1"/>
</dbReference>
<keyword evidence="2 6" id="KW-0812">Transmembrane</keyword>
<reference evidence="8 9" key="2">
    <citation type="submission" date="2018-11" db="EMBL/GenBank/DDBJ databases">
        <authorList>
            <consortium name="Pathogen Informatics"/>
        </authorList>
    </citation>
    <scope>NUCLEOTIDE SEQUENCE [LARGE SCALE GENOMIC DNA]</scope>
    <source>
        <strain evidence="8 9">Egypt</strain>
    </source>
</reference>
<evidence type="ECO:0000259" key="7">
    <source>
        <dbReference type="PROSITE" id="PS50850"/>
    </source>
</evidence>
<name>A0A183A7N4_9TREM</name>
<dbReference type="Pfam" id="PF00083">
    <property type="entry name" value="Sugar_tr"/>
    <property type="match status" value="1"/>
</dbReference>
<dbReference type="GO" id="GO:0016020">
    <property type="term" value="C:membrane"/>
    <property type="evidence" value="ECO:0007669"/>
    <property type="project" value="UniProtKB-SubCell"/>
</dbReference>
<accession>A0A183A7N4</accession>
<evidence type="ECO:0000256" key="2">
    <source>
        <dbReference type="ARBA" id="ARBA00022692"/>
    </source>
</evidence>
<feature type="domain" description="Major facilitator superfamily (MFS) profile" evidence="7">
    <location>
        <begin position="153"/>
        <end position="598"/>
    </location>
</feature>
<evidence type="ECO:0000256" key="3">
    <source>
        <dbReference type="ARBA" id="ARBA00022989"/>
    </source>
</evidence>
<feature type="transmembrane region" description="Helical" evidence="6">
    <location>
        <begin position="284"/>
        <end position="307"/>
    </location>
</feature>
<feature type="transmembrane region" description="Helical" evidence="6">
    <location>
        <begin position="227"/>
        <end position="246"/>
    </location>
</feature>
<dbReference type="OrthoDB" id="2261376at2759"/>
<feature type="transmembrane region" description="Helical" evidence="6">
    <location>
        <begin position="422"/>
        <end position="443"/>
    </location>
</feature>
<feature type="transmembrane region" description="Helical" evidence="6">
    <location>
        <begin position="484"/>
        <end position="503"/>
    </location>
</feature>
<reference evidence="10" key="1">
    <citation type="submission" date="2016-06" db="UniProtKB">
        <authorList>
            <consortium name="WormBaseParasite"/>
        </authorList>
    </citation>
    <scope>IDENTIFICATION</scope>
</reference>
<dbReference type="PANTHER" id="PTHR24064">
    <property type="entry name" value="SOLUTE CARRIER FAMILY 22 MEMBER"/>
    <property type="match status" value="1"/>
</dbReference>
<feature type="transmembrane region" description="Helical" evidence="6">
    <location>
        <begin position="509"/>
        <end position="533"/>
    </location>
</feature>
<dbReference type="SUPFAM" id="SSF103473">
    <property type="entry name" value="MFS general substrate transporter"/>
    <property type="match status" value="1"/>
</dbReference>
<protein>
    <submittedName>
        <fullName evidence="10">MFS domain-containing protein</fullName>
    </submittedName>
</protein>
<dbReference type="InterPro" id="IPR036259">
    <property type="entry name" value="MFS_trans_sf"/>
</dbReference>
<evidence type="ECO:0000256" key="4">
    <source>
        <dbReference type="ARBA" id="ARBA00023136"/>
    </source>
</evidence>
<keyword evidence="3 6" id="KW-1133">Transmembrane helix</keyword>
<dbReference type="WBParaSite" id="ECPE_0000297201-mRNA-1">
    <property type="protein sequence ID" value="ECPE_0000297201-mRNA-1"/>
    <property type="gene ID" value="ECPE_0000297201"/>
</dbReference>
<dbReference type="GO" id="GO:0022857">
    <property type="term" value="F:transmembrane transporter activity"/>
    <property type="evidence" value="ECO:0007669"/>
    <property type="project" value="InterPro"/>
</dbReference>
<sequence>MDKSFPALSAEDPPEHRDSIELTTTPLTEHQLTQSNSQNANLVNVDDLLEHHVGACGLWQWAVVILCVLSAPTMSIFPVFANAVPDIRCKMEPSVEDTFSQFGLNFDQAAEIIMPKTVKDSGIQYGCSRLQFNWTDEATVKRLIADHLRLNGSVVQNSSNLSTEPCPFGYVYRSRPFQHPSTIVMDFNLVCNHAWIPPFGVFLFMIGMFVGYLLGGSLGDKYGRKPTAIGFSLVELVGAVVISTAPNHYVYHIGRMFVGITNTGKASVLRLLPIELTLAKYRGYFSAFTILGIAFFHQAIMVGVAYVVPQWRWINAICLMPGLISIAFFFLLPESPRWYNSQNRPDKALLVLRKGMRINHLCSKSPVDLAQWQLLEEKYSHFKPTGKSTAVRLASKPVSSSIKDRWRSIRTQTPNGELLKNLVVGMLLYFTQSLSYFGVLLYARVIHNSVYLVAFLNAATAIPGPVIAAILYRIFRYRRNPLMVCFLIILAALLTGSLYSIFVKPKSDIVLNVFCNCSLVLYAATMIMMSVYVAELFPSNVRTRAVGMTSAIGRLGSSLSTFVNQLDVYATHGVPILIYAGVTVLQMILLLIIKDTTGENLPDVSVKSGQTGNHENTIPDEDKLSTVRV</sequence>
<feature type="compositionally biased region" description="Polar residues" evidence="5">
    <location>
        <begin position="607"/>
        <end position="616"/>
    </location>
</feature>
<evidence type="ECO:0000313" key="10">
    <source>
        <dbReference type="WBParaSite" id="ECPE_0000297201-mRNA-1"/>
    </source>
</evidence>
<dbReference type="Gene3D" id="1.20.1250.20">
    <property type="entry name" value="MFS general substrate transporter like domains"/>
    <property type="match status" value="1"/>
</dbReference>
<feature type="transmembrane region" description="Helical" evidence="6">
    <location>
        <begin position="195"/>
        <end position="215"/>
    </location>
</feature>
<evidence type="ECO:0000256" key="6">
    <source>
        <dbReference type="SAM" id="Phobius"/>
    </source>
</evidence>
<keyword evidence="9" id="KW-1185">Reference proteome</keyword>
<evidence type="ECO:0000313" key="9">
    <source>
        <dbReference type="Proteomes" id="UP000272942"/>
    </source>
</evidence>
<proteinExistence type="predicted"/>
<feature type="region of interest" description="Disordered" evidence="5">
    <location>
        <begin position="604"/>
        <end position="629"/>
    </location>
</feature>
<feature type="transmembrane region" description="Helical" evidence="6">
    <location>
        <begin position="569"/>
        <end position="593"/>
    </location>
</feature>
<evidence type="ECO:0000256" key="1">
    <source>
        <dbReference type="ARBA" id="ARBA00004141"/>
    </source>
</evidence>
<dbReference type="Proteomes" id="UP000272942">
    <property type="component" value="Unassembled WGS sequence"/>
</dbReference>
<dbReference type="InterPro" id="IPR020846">
    <property type="entry name" value="MFS_dom"/>
</dbReference>
<dbReference type="EMBL" id="UZAN01039987">
    <property type="protein sequence ID" value="VDP68010.1"/>
    <property type="molecule type" value="Genomic_DNA"/>
</dbReference>
<comment type="subcellular location">
    <subcellularLocation>
        <location evidence="1">Membrane</location>
        <topology evidence="1">Multi-pass membrane protein</topology>
    </subcellularLocation>
</comment>
<evidence type="ECO:0000256" key="5">
    <source>
        <dbReference type="SAM" id="MobiDB-lite"/>
    </source>
</evidence>
<feature type="compositionally biased region" description="Basic and acidic residues" evidence="5">
    <location>
        <begin position="620"/>
        <end position="629"/>
    </location>
</feature>
<organism evidence="10">
    <name type="scientific">Echinostoma caproni</name>
    <dbReference type="NCBI Taxonomy" id="27848"/>
    <lineage>
        <taxon>Eukaryota</taxon>
        <taxon>Metazoa</taxon>
        <taxon>Spiralia</taxon>
        <taxon>Lophotrochozoa</taxon>
        <taxon>Platyhelminthes</taxon>
        <taxon>Trematoda</taxon>
        <taxon>Digenea</taxon>
        <taxon>Plagiorchiida</taxon>
        <taxon>Echinostomata</taxon>
        <taxon>Echinostomatoidea</taxon>
        <taxon>Echinostomatidae</taxon>
        <taxon>Echinostoma</taxon>
    </lineage>
</organism>
<keyword evidence="4 6" id="KW-0472">Membrane</keyword>